<evidence type="ECO:0008006" key="3">
    <source>
        <dbReference type="Google" id="ProtNLM"/>
    </source>
</evidence>
<evidence type="ECO:0000313" key="2">
    <source>
        <dbReference type="Proteomes" id="UP001353858"/>
    </source>
</evidence>
<dbReference type="InterPro" id="IPR036179">
    <property type="entry name" value="Ig-like_dom_sf"/>
</dbReference>
<organism evidence="1 2">
    <name type="scientific">Aquatica leii</name>
    <dbReference type="NCBI Taxonomy" id="1421715"/>
    <lineage>
        <taxon>Eukaryota</taxon>
        <taxon>Metazoa</taxon>
        <taxon>Ecdysozoa</taxon>
        <taxon>Arthropoda</taxon>
        <taxon>Hexapoda</taxon>
        <taxon>Insecta</taxon>
        <taxon>Pterygota</taxon>
        <taxon>Neoptera</taxon>
        <taxon>Endopterygota</taxon>
        <taxon>Coleoptera</taxon>
        <taxon>Polyphaga</taxon>
        <taxon>Elateriformia</taxon>
        <taxon>Elateroidea</taxon>
        <taxon>Lampyridae</taxon>
        <taxon>Luciolinae</taxon>
        <taxon>Aquatica</taxon>
    </lineage>
</organism>
<accession>A0AAN7SK77</accession>
<reference evidence="2" key="1">
    <citation type="submission" date="2023-01" db="EMBL/GenBank/DDBJ databases">
        <title>Key to firefly adult light organ development and bioluminescence: homeobox transcription factors regulate luciferase expression and transportation to peroxisome.</title>
        <authorList>
            <person name="Fu X."/>
        </authorList>
    </citation>
    <scope>NUCLEOTIDE SEQUENCE [LARGE SCALE GENOMIC DNA]</scope>
</reference>
<dbReference type="EMBL" id="JARPUR010000008">
    <property type="protein sequence ID" value="KAK4871888.1"/>
    <property type="molecule type" value="Genomic_DNA"/>
</dbReference>
<dbReference type="AlphaFoldDB" id="A0AAN7SK77"/>
<protein>
    <recommendedName>
        <fullName evidence="3">Ig-like domain-containing protein</fullName>
    </recommendedName>
</protein>
<dbReference type="Proteomes" id="UP001353858">
    <property type="component" value="Unassembled WGS sequence"/>
</dbReference>
<dbReference type="Gene3D" id="2.60.40.10">
    <property type="entry name" value="Immunoglobulins"/>
    <property type="match status" value="1"/>
</dbReference>
<dbReference type="InterPro" id="IPR013783">
    <property type="entry name" value="Ig-like_fold"/>
</dbReference>
<evidence type="ECO:0000313" key="1">
    <source>
        <dbReference type="EMBL" id="KAK4871888.1"/>
    </source>
</evidence>
<comment type="caution">
    <text evidence="1">The sequence shown here is derived from an EMBL/GenBank/DDBJ whole genome shotgun (WGS) entry which is preliminary data.</text>
</comment>
<gene>
    <name evidence="1" type="ORF">RN001_016012</name>
</gene>
<sequence>MHSFRRLGMHQLNVTNLFVEIVIIKAGENKSIACPGVTEHSLVQELEWLSLTHHLKLVEYMSDSTTVWTNQHRIFLIQDSFGLSFHPAMAEDSGDYICLVNSRPKPDALVRLIVQGD</sequence>
<keyword evidence="2" id="KW-1185">Reference proteome</keyword>
<proteinExistence type="predicted"/>
<name>A0AAN7SK77_9COLE</name>
<dbReference type="SUPFAM" id="SSF48726">
    <property type="entry name" value="Immunoglobulin"/>
    <property type="match status" value="1"/>
</dbReference>